<reference evidence="2" key="1">
    <citation type="journal article" date="2019" name="Int. J. Syst. Evol. Microbiol.">
        <title>The Global Catalogue of Microorganisms (GCM) 10K type strain sequencing project: providing services to taxonomists for standard genome sequencing and annotation.</title>
        <authorList>
            <consortium name="The Broad Institute Genomics Platform"/>
            <consortium name="The Broad Institute Genome Sequencing Center for Infectious Disease"/>
            <person name="Wu L."/>
            <person name="Ma J."/>
        </authorList>
    </citation>
    <scope>NUCLEOTIDE SEQUENCE [LARGE SCALE GENOMIC DNA]</scope>
    <source>
        <strain evidence="2">JCM 17664</strain>
    </source>
</reference>
<accession>A0ABP8FCS2</accession>
<keyword evidence="2" id="KW-1185">Reference proteome</keyword>
<gene>
    <name evidence="1" type="ORF">GCM10023143_01440</name>
</gene>
<comment type="caution">
    <text evidence="1">The sequence shown here is derived from an EMBL/GenBank/DDBJ whole genome shotgun (WGS) entry which is preliminary data.</text>
</comment>
<protein>
    <recommendedName>
        <fullName evidence="3">DUF3455 domain-containing protein</fullName>
    </recommendedName>
</protein>
<sequence>MRIKPRFRLLPPAILTILPPRRTPAALLLILALWILAACHPAAPGAQETADTVPASAAPAQPAAPPDTQLQKIAGGDTLLLVPGKAAGKVLLKAEVEKSRIFDLLGPADSGDAAMCKSWAMWYWGDTVAAQGKELDIYSVCDPDIDMRKSIQLVRVSGVPFRTATGLSENSAAADIRRQHPHATSLGRFKKPDGSIISLLDDVAAGITFELAPAGGPDTGEGRCTGADIHLPGKKVTDTYIPFYTAVKQP</sequence>
<evidence type="ECO:0008006" key="3">
    <source>
        <dbReference type="Google" id="ProtNLM"/>
    </source>
</evidence>
<proteinExistence type="predicted"/>
<organism evidence="1 2">
    <name type="scientific">Compostibacter hankyongensis</name>
    <dbReference type="NCBI Taxonomy" id="1007089"/>
    <lineage>
        <taxon>Bacteria</taxon>
        <taxon>Pseudomonadati</taxon>
        <taxon>Bacteroidota</taxon>
        <taxon>Chitinophagia</taxon>
        <taxon>Chitinophagales</taxon>
        <taxon>Chitinophagaceae</taxon>
        <taxon>Compostibacter</taxon>
    </lineage>
</organism>
<dbReference type="Proteomes" id="UP001501207">
    <property type="component" value="Unassembled WGS sequence"/>
</dbReference>
<evidence type="ECO:0000313" key="1">
    <source>
        <dbReference type="EMBL" id="GAA4300457.1"/>
    </source>
</evidence>
<evidence type="ECO:0000313" key="2">
    <source>
        <dbReference type="Proteomes" id="UP001501207"/>
    </source>
</evidence>
<dbReference type="EMBL" id="BAABFN010000001">
    <property type="protein sequence ID" value="GAA4300457.1"/>
    <property type="molecule type" value="Genomic_DNA"/>
</dbReference>
<dbReference type="RefSeq" id="WP_344973734.1">
    <property type="nucleotide sequence ID" value="NZ_BAABFN010000001.1"/>
</dbReference>
<name>A0ABP8FCS2_9BACT</name>